<dbReference type="Proteomes" id="UP000013986">
    <property type="component" value="Unassembled WGS sequence"/>
</dbReference>
<comment type="caution">
    <text evidence="3">The sequence shown here is derived from an EMBL/GenBank/DDBJ whole genome shotgun (WGS) entry which is preliminary data.</text>
</comment>
<dbReference type="Proteomes" id="UP000808699">
    <property type="component" value="Unassembled WGS sequence"/>
</dbReference>
<organism evidence="3 5">
    <name type="scientific">Acinetobacter lactucae</name>
    <dbReference type="NCBI Taxonomy" id="1785128"/>
    <lineage>
        <taxon>Bacteria</taxon>
        <taxon>Pseudomonadati</taxon>
        <taxon>Pseudomonadota</taxon>
        <taxon>Gammaproteobacteria</taxon>
        <taxon>Moraxellales</taxon>
        <taxon>Moraxellaceae</taxon>
        <taxon>Acinetobacter</taxon>
        <taxon>Acinetobacter calcoaceticus/baumannii complex</taxon>
    </lineage>
</organism>
<dbReference type="Gene3D" id="2.60.120.620">
    <property type="entry name" value="q2cbj1_9rhob like domain"/>
    <property type="match status" value="1"/>
</dbReference>
<keyword evidence="4" id="KW-0223">Dioxygenase</keyword>
<dbReference type="PANTHER" id="PTHR20883:SF15">
    <property type="entry name" value="PHYTANOYL-COA DIOXYGENASE DOMAIN-CONTAINING PROTEIN 1"/>
    <property type="match status" value="1"/>
</dbReference>
<dbReference type="Pfam" id="PF05721">
    <property type="entry name" value="PhyH"/>
    <property type="match status" value="1"/>
</dbReference>
<evidence type="ECO:0000313" key="6">
    <source>
        <dbReference type="Proteomes" id="UP000808699"/>
    </source>
</evidence>
<dbReference type="GO" id="GO:0016706">
    <property type="term" value="F:2-oxoglutarate-dependent dioxygenase activity"/>
    <property type="evidence" value="ECO:0007669"/>
    <property type="project" value="UniProtKB-ARBA"/>
</dbReference>
<dbReference type="InterPro" id="IPR008775">
    <property type="entry name" value="Phytyl_CoA_dOase-like"/>
</dbReference>
<keyword evidence="1" id="KW-0479">Metal-binding</keyword>
<dbReference type="EMBL" id="JADWNO010000011">
    <property type="protein sequence ID" value="MBJ8438792.1"/>
    <property type="molecule type" value="Genomic_DNA"/>
</dbReference>
<reference evidence="4 6" key="2">
    <citation type="submission" date="2020-11" db="EMBL/GenBank/DDBJ databases">
        <title>Enhanced detection system for hospital associated transmission using whole genome sequencing surveillance.</title>
        <authorList>
            <person name="Harrison L.H."/>
            <person name="Van Tyne D."/>
            <person name="Marsh J.W."/>
            <person name="Griffith M.P."/>
            <person name="Snyder D.J."/>
            <person name="Cooper V.S."/>
            <person name="Mustapha M."/>
        </authorList>
    </citation>
    <scope>NUCLEOTIDE SEQUENCE [LARGE SCALE GENOMIC DNA]</scope>
    <source>
        <strain evidence="4 6">ACIN00241</strain>
    </source>
</reference>
<keyword evidence="2" id="KW-0408">Iron</keyword>
<evidence type="ECO:0000313" key="5">
    <source>
        <dbReference type="Proteomes" id="UP000013986"/>
    </source>
</evidence>
<dbReference type="GO" id="GO:0005506">
    <property type="term" value="F:iron ion binding"/>
    <property type="evidence" value="ECO:0007669"/>
    <property type="project" value="UniProtKB-ARBA"/>
</dbReference>
<dbReference type="RefSeq" id="WP_016145417.1">
    <property type="nucleotide sequence ID" value="NZ_CAJCKV010000008.1"/>
</dbReference>
<accession>R8YTT6</accession>
<accession>A0A151YSL7</accession>
<evidence type="ECO:0000313" key="3">
    <source>
        <dbReference type="EMBL" id="EOQ72840.1"/>
    </source>
</evidence>
<protein>
    <submittedName>
        <fullName evidence="4">Phytanoyl-CoA dioxygenase family protein</fullName>
    </submittedName>
</protein>
<dbReference type="PANTHER" id="PTHR20883">
    <property type="entry name" value="PHYTANOYL-COA DIOXYGENASE DOMAIN CONTAINING 1"/>
    <property type="match status" value="1"/>
</dbReference>
<name>A0A151YSL7_9GAMM</name>
<evidence type="ECO:0000256" key="2">
    <source>
        <dbReference type="ARBA" id="ARBA00023004"/>
    </source>
</evidence>
<dbReference type="GeneID" id="60753836"/>
<dbReference type="HOGENOM" id="CLU_047725_1_0_6"/>
<dbReference type="PATRIC" id="fig|1217689.3.peg.2729"/>
<evidence type="ECO:0000313" key="4">
    <source>
        <dbReference type="EMBL" id="MBJ8438792.1"/>
    </source>
</evidence>
<dbReference type="OrthoDB" id="9796766at2"/>
<dbReference type="SUPFAM" id="SSF51197">
    <property type="entry name" value="Clavaminate synthase-like"/>
    <property type="match status" value="1"/>
</dbReference>
<dbReference type="EMBL" id="APQO01000006">
    <property type="protein sequence ID" value="EOQ72840.1"/>
    <property type="molecule type" value="Genomic_DNA"/>
</dbReference>
<evidence type="ECO:0000256" key="1">
    <source>
        <dbReference type="ARBA" id="ARBA00022723"/>
    </source>
</evidence>
<reference evidence="3 5" key="1">
    <citation type="submission" date="2013-02" db="EMBL/GenBank/DDBJ databases">
        <title>The Genome Sequence of Acinetobacter pittii ANC 4052.</title>
        <authorList>
            <consortium name="The Broad Institute Genome Sequencing Platform"/>
            <consortium name="The Broad Institute Genome Sequencing Center for Infectious Disease"/>
            <person name="Cerqueira G."/>
            <person name="Feldgarden M."/>
            <person name="Courvalin P."/>
            <person name="Perichon B."/>
            <person name="Grillot-Courvalin C."/>
            <person name="Clermont D."/>
            <person name="Rocha E."/>
            <person name="Yoon E.-J."/>
            <person name="Nemec A."/>
            <person name="Walker B."/>
            <person name="Young S.K."/>
            <person name="Zeng Q."/>
            <person name="Gargeya S."/>
            <person name="Fitzgerald M."/>
            <person name="Haas B."/>
            <person name="Abouelleil A."/>
            <person name="Alvarado L."/>
            <person name="Arachchi H.M."/>
            <person name="Berlin A.M."/>
            <person name="Chapman S.B."/>
            <person name="Dewar J."/>
            <person name="Goldberg J."/>
            <person name="Griggs A."/>
            <person name="Gujja S."/>
            <person name="Hansen M."/>
            <person name="Howarth C."/>
            <person name="Imamovic A."/>
            <person name="Larimer J."/>
            <person name="McCowan C."/>
            <person name="Murphy C."/>
            <person name="Neiman D."/>
            <person name="Pearson M."/>
            <person name="Priest M."/>
            <person name="Roberts A."/>
            <person name="Saif S."/>
            <person name="Shea T."/>
            <person name="Sisk P."/>
            <person name="Sykes S."/>
            <person name="Wortman J."/>
            <person name="Nusbaum C."/>
            <person name="Birren B."/>
        </authorList>
    </citation>
    <scope>NUCLEOTIDE SEQUENCE [LARGE SCALE GENOMIC DNA]</scope>
    <source>
        <strain evidence="3 5">ANC 4052</strain>
    </source>
</reference>
<keyword evidence="6" id="KW-1185">Reference proteome</keyword>
<proteinExistence type="predicted"/>
<sequence>MTTELKRVDKNTDLQTIFDILRKDGAVVYEGFASPEQVKQMNLDFDQPIIDTGPGSKRGDGYESIKEFHGYQTTRINNLVTHSKLFREEILDHDLIHDLGEYYFREESGDWWLLATQLIQIGPGNTAQRLHRDLENFPPFIKMGKSGPCVAANCMLALTDFTEENGATRIIPGSHEWDNFVMSPEDRQKHEDTIPALMKAGDMLIWDGKVIHSGGENKTKDEYRRGIAIPLTPAYFTPEESYAFSIDLEIVKTLPSRVQKMIGFRSVFPSTGSGLWQHNYDKLEKFLGLD</sequence>
<dbReference type="AlphaFoldDB" id="A0A151YSL7"/>
<dbReference type="KEGG" id="alc:OTEC02_08415"/>
<gene>
    <name evidence="3" type="ORF">F929_02775</name>
    <name evidence="4" type="ORF">I6M64_15915</name>
</gene>
<keyword evidence="4" id="KW-0560">Oxidoreductase</keyword>